<feature type="compositionally biased region" description="Basic and acidic residues" evidence="1">
    <location>
        <begin position="51"/>
        <end position="70"/>
    </location>
</feature>
<dbReference type="AlphaFoldDB" id="A0A498IFP5"/>
<organism evidence="2 3">
    <name type="scientific">Malus domestica</name>
    <name type="common">Apple</name>
    <name type="synonym">Pyrus malus</name>
    <dbReference type="NCBI Taxonomy" id="3750"/>
    <lineage>
        <taxon>Eukaryota</taxon>
        <taxon>Viridiplantae</taxon>
        <taxon>Streptophyta</taxon>
        <taxon>Embryophyta</taxon>
        <taxon>Tracheophyta</taxon>
        <taxon>Spermatophyta</taxon>
        <taxon>Magnoliopsida</taxon>
        <taxon>eudicotyledons</taxon>
        <taxon>Gunneridae</taxon>
        <taxon>Pentapetalae</taxon>
        <taxon>rosids</taxon>
        <taxon>fabids</taxon>
        <taxon>Rosales</taxon>
        <taxon>Rosaceae</taxon>
        <taxon>Amygdaloideae</taxon>
        <taxon>Maleae</taxon>
        <taxon>Malus</taxon>
    </lineage>
</organism>
<dbReference type="EMBL" id="RDQH01000338">
    <property type="protein sequence ID" value="RXH80945.1"/>
    <property type="molecule type" value="Genomic_DNA"/>
</dbReference>
<sequence length="158" mass="18088">MAAGKRKKRRDARKKRKLGGKEDKSKNTRGRDGSKERKKKKKGGDGVGQEGDYKESHCPETMNRNKEERRMGKKGGTKREIVPRLLREVEGSIEGSVEDDFLNYTKIALRFAILFHMLLWLLGSSNFTDQRISLKYHMLAWIPLSDGPESYACLDSVE</sequence>
<feature type="compositionally biased region" description="Basic and acidic residues" evidence="1">
    <location>
        <begin position="19"/>
        <end position="35"/>
    </location>
</feature>
<evidence type="ECO:0000256" key="1">
    <source>
        <dbReference type="SAM" id="MobiDB-lite"/>
    </source>
</evidence>
<gene>
    <name evidence="2" type="ORF">DVH24_004859</name>
</gene>
<feature type="compositionally biased region" description="Basic residues" evidence="1">
    <location>
        <begin position="1"/>
        <end position="18"/>
    </location>
</feature>
<evidence type="ECO:0000313" key="2">
    <source>
        <dbReference type="EMBL" id="RXH80945.1"/>
    </source>
</evidence>
<protein>
    <submittedName>
        <fullName evidence="2">Uncharacterized protein</fullName>
    </submittedName>
</protein>
<comment type="caution">
    <text evidence="2">The sequence shown here is derived from an EMBL/GenBank/DDBJ whole genome shotgun (WGS) entry which is preliminary data.</text>
</comment>
<evidence type="ECO:0000313" key="3">
    <source>
        <dbReference type="Proteomes" id="UP000290289"/>
    </source>
</evidence>
<keyword evidence="3" id="KW-1185">Reference proteome</keyword>
<proteinExistence type="predicted"/>
<feature type="region of interest" description="Disordered" evidence="1">
    <location>
        <begin position="1"/>
        <end position="79"/>
    </location>
</feature>
<accession>A0A498IFP5</accession>
<reference evidence="2 3" key="1">
    <citation type="submission" date="2018-10" db="EMBL/GenBank/DDBJ databases">
        <title>A high-quality apple genome assembly.</title>
        <authorList>
            <person name="Hu J."/>
        </authorList>
    </citation>
    <scope>NUCLEOTIDE SEQUENCE [LARGE SCALE GENOMIC DNA]</scope>
    <source>
        <strain evidence="3">cv. HFTH1</strain>
        <tissue evidence="2">Young leaf</tissue>
    </source>
</reference>
<dbReference type="Proteomes" id="UP000290289">
    <property type="component" value="Chromosome 12"/>
</dbReference>
<name>A0A498IFP5_MALDO</name>